<organism evidence="2 3">
    <name type="scientific">Halosimplex carlsbadense 2-9-1</name>
    <dbReference type="NCBI Taxonomy" id="797114"/>
    <lineage>
        <taxon>Archaea</taxon>
        <taxon>Methanobacteriati</taxon>
        <taxon>Methanobacteriota</taxon>
        <taxon>Stenosarchaea group</taxon>
        <taxon>Halobacteria</taxon>
        <taxon>Halobacteriales</taxon>
        <taxon>Haloarculaceae</taxon>
        <taxon>Halosimplex</taxon>
    </lineage>
</organism>
<dbReference type="InterPro" id="IPR002347">
    <property type="entry name" value="SDR_fam"/>
</dbReference>
<feature type="region of interest" description="Disordered" evidence="1">
    <location>
        <begin position="39"/>
        <end position="67"/>
    </location>
</feature>
<dbReference type="STRING" id="797114.C475_01397"/>
<sequence>MGRVSADFSDDTVSVTGASSGIGRAVALGFGEAGATVINADVRADPKDRDADAAAENRRRERGDRRI</sequence>
<dbReference type="SUPFAM" id="SSF51735">
    <property type="entry name" value="NAD(P)-binding Rossmann-fold domains"/>
    <property type="match status" value="1"/>
</dbReference>
<comment type="caution">
    <text evidence="2">The sequence shown here is derived from an EMBL/GenBank/DDBJ whole genome shotgun (WGS) entry which is preliminary data.</text>
</comment>
<evidence type="ECO:0000313" key="2">
    <source>
        <dbReference type="EMBL" id="ELZ30348.1"/>
    </source>
</evidence>
<dbReference type="Pfam" id="PF00106">
    <property type="entry name" value="adh_short"/>
    <property type="match status" value="1"/>
</dbReference>
<evidence type="ECO:0000313" key="3">
    <source>
        <dbReference type="Proteomes" id="UP000011626"/>
    </source>
</evidence>
<reference evidence="2 3" key="1">
    <citation type="journal article" date="2014" name="PLoS Genet.">
        <title>Phylogenetically driven sequencing of extremely halophilic archaea reveals strategies for static and dynamic osmo-response.</title>
        <authorList>
            <person name="Becker E.A."/>
            <person name="Seitzer P.M."/>
            <person name="Tritt A."/>
            <person name="Larsen D."/>
            <person name="Krusor M."/>
            <person name="Yao A.I."/>
            <person name="Wu D."/>
            <person name="Madern D."/>
            <person name="Eisen J.A."/>
            <person name="Darling A.E."/>
            <person name="Facciotti M.T."/>
        </authorList>
    </citation>
    <scope>NUCLEOTIDE SEQUENCE [LARGE SCALE GENOMIC DNA]</scope>
    <source>
        <strain evidence="2 3">2-9-1</strain>
    </source>
</reference>
<dbReference type="Gene3D" id="3.40.50.720">
    <property type="entry name" value="NAD(P)-binding Rossmann-like Domain"/>
    <property type="match status" value="1"/>
</dbReference>
<dbReference type="Proteomes" id="UP000011626">
    <property type="component" value="Unassembled WGS sequence"/>
</dbReference>
<dbReference type="AlphaFoldDB" id="M0D664"/>
<gene>
    <name evidence="2" type="ORF">C475_01397</name>
</gene>
<protein>
    <submittedName>
        <fullName evidence="2">Short-chain dehydrogenase/reductase SDR</fullName>
    </submittedName>
</protein>
<dbReference type="EMBL" id="AOIU01000004">
    <property type="protein sequence ID" value="ELZ30348.1"/>
    <property type="molecule type" value="Genomic_DNA"/>
</dbReference>
<evidence type="ECO:0000256" key="1">
    <source>
        <dbReference type="SAM" id="MobiDB-lite"/>
    </source>
</evidence>
<dbReference type="InterPro" id="IPR036291">
    <property type="entry name" value="NAD(P)-bd_dom_sf"/>
</dbReference>
<name>M0D664_9EURY</name>
<keyword evidence="3" id="KW-1185">Reference proteome</keyword>
<proteinExistence type="predicted"/>
<dbReference type="eggNOG" id="arCOG01259">
    <property type="taxonomic scope" value="Archaea"/>
</dbReference>
<feature type="compositionally biased region" description="Basic and acidic residues" evidence="1">
    <location>
        <begin position="42"/>
        <end position="67"/>
    </location>
</feature>
<accession>M0D664</accession>